<feature type="compositionally biased region" description="Gly residues" evidence="1">
    <location>
        <begin position="278"/>
        <end position="296"/>
    </location>
</feature>
<evidence type="ECO:0000313" key="5">
    <source>
        <dbReference type="EnsemblFungi" id="EJT73356"/>
    </source>
</evidence>
<evidence type="ECO:0000313" key="4">
    <source>
        <dbReference type="EMBL" id="EJT73356.1"/>
    </source>
</evidence>
<feature type="domain" description="SUZ" evidence="2">
    <location>
        <begin position="60"/>
        <end position="149"/>
    </location>
</feature>
<feature type="region of interest" description="Disordered" evidence="1">
    <location>
        <begin position="1"/>
        <end position="296"/>
    </location>
</feature>
<sequence length="296" mass="31863">MSRRKVPDAWDDDWEPEGAPLPPADVPKPQANSRMTKAERLALHEESNRKLWQSADAPDDQPQYLPATNHVSPAAPAFKPSMKVLSRRPTPARAPGAGGGDDYDDDDEARRLAASQPSPEEARLRQQREREERQRRYDEARAKIFGEPAAAARPGAASSGASTPGAVTPPLQQQQHHHHHQTEAASGNAGGRQNGNRGRGRGGRGGYRGDNRSHDRGNANDGQMRRPPGTRELYDPNSSPKPQQRRGGGEAASSSGTTTPREEDQVRLQALRSPKGPEAGGRGGFGFARPGGGSDI</sequence>
<organism evidence="4">
    <name type="scientific">Gaeumannomyces tritici (strain R3-111a-1)</name>
    <name type="common">Wheat and barley take-all root rot fungus</name>
    <name type="synonym">Gaeumannomyces graminis var. tritici</name>
    <dbReference type="NCBI Taxonomy" id="644352"/>
    <lineage>
        <taxon>Eukaryota</taxon>
        <taxon>Fungi</taxon>
        <taxon>Dikarya</taxon>
        <taxon>Ascomycota</taxon>
        <taxon>Pezizomycotina</taxon>
        <taxon>Sordariomycetes</taxon>
        <taxon>Sordariomycetidae</taxon>
        <taxon>Magnaporthales</taxon>
        <taxon>Magnaporthaceae</taxon>
        <taxon>Gaeumannomyces</taxon>
    </lineage>
</organism>
<feature type="domain" description="SUZ-C" evidence="3">
    <location>
        <begin position="238"/>
        <end position="289"/>
    </location>
</feature>
<reference evidence="5" key="4">
    <citation type="journal article" date="2015" name="G3 (Bethesda)">
        <title>Genome sequences of three phytopathogenic species of the Magnaporthaceae family of fungi.</title>
        <authorList>
            <person name="Okagaki L.H."/>
            <person name="Nunes C.C."/>
            <person name="Sailsbery J."/>
            <person name="Clay B."/>
            <person name="Brown D."/>
            <person name="John T."/>
            <person name="Oh Y."/>
            <person name="Young N."/>
            <person name="Fitzgerald M."/>
            <person name="Haas B.J."/>
            <person name="Zeng Q."/>
            <person name="Young S."/>
            <person name="Adiconis X."/>
            <person name="Fan L."/>
            <person name="Levin J.Z."/>
            <person name="Mitchell T.K."/>
            <person name="Okubara P.A."/>
            <person name="Farman M.L."/>
            <person name="Kohn L.M."/>
            <person name="Birren B."/>
            <person name="Ma L.-J."/>
            <person name="Dean R.A."/>
        </authorList>
    </citation>
    <scope>NUCLEOTIDE SEQUENCE</scope>
    <source>
        <strain evidence="5">R3-111a-1</strain>
    </source>
</reference>
<protein>
    <submittedName>
        <fullName evidence="4 5">Uncharacterized protein</fullName>
    </submittedName>
</protein>
<dbReference type="Proteomes" id="UP000006039">
    <property type="component" value="Unassembled WGS sequence"/>
</dbReference>
<accession>J3P9M0</accession>
<dbReference type="AlphaFoldDB" id="J3P9M0"/>
<dbReference type="InterPro" id="IPR024642">
    <property type="entry name" value="SUZ-C"/>
</dbReference>
<dbReference type="GeneID" id="20350658"/>
<dbReference type="InterPro" id="IPR024771">
    <property type="entry name" value="SUZ"/>
</dbReference>
<keyword evidence="6" id="KW-1185">Reference proteome</keyword>
<reference evidence="5" key="5">
    <citation type="submission" date="2018-04" db="UniProtKB">
        <authorList>
            <consortium name="EnsemblFungi"/>
        </authorList>
    </citation>
    <scope>IDENTIFICATION</scope>
    <source>
        <strain evidence="5">R3-111a-1</strain>
    </source>
</reference>
<feature type="compositionally biased region" description="Low complexity" evidence="1">
    <location>
        <begin position="148"/>
        <end position="166"/>
    </location>
</feature>
<gene>
    <name evidence="5" type="primary">20350658</name>
    <name evidence="4" type="ORF">GGTG_10200</name>
</gene>
<feature type="compositionally biased region" description="Basic and acidic residues" evidence="1">
    <location>
        <begin position="120"/>
        <end position="144"/>
    </location>
</feature>
<proteinExistence type="predicted"/>
<dbReference type="VEuPathDB" id="FungiDB:GGTG_10200"/>
<evidence type="ECO:0000313" key="6">
    <source>
        <dbReference type="Proteomes" id="UP000006039"/>
    </source>
</evidence>
<dbReference type="STRING" id="644352.J3P9M0"/>
<evidence type="ECO:0000256" key="1">
    <source>
        <dbReference type="SAM" id="MobiDB-lite"/>
    </source>
</evidence>
<dbReference type="PROSITE" id="PS51673">
    <property type="entry name" value="SUZ"/>
    <property type="match status" value="1"/>
</dbReference>
<reference evidence="6" key="1">
    <citation type="submission" date="2010-07" db="EMBL/GenBank/DDBJ databases">
        <title>The genome sequence of Gaeumannomyces graminis var. tritici strain R3-111a-1.</title>
        <authorList>
            <consortium name="The Broad Institute Genome Sequencing Platform"/>
            <person name="Ma L.-J."/>
            <person name="Dead R."/>
            <person name="Young S."/>
            <person name="Zeng Q."/>
            <person name="Koehrsen M."/>
            <person name="Alvarado L."/>
            <person name="Berlin A."/>
            <person name="Chapman S.B."/>
            <person name="Chen Z."/>
            <person name="Freedman E."/>
            <person name="Gellesch M."/>
            <person name="Goldberg J."/>
            <person name="Griggs A."/>
            <person name="Gujja S."/>
            <person name="Heilman E.R."/>
            <person name="Heiman D."/>
            <person name="Hepburn T."/>
            <person name="Howarth C."/>
            <person name="Jen D."/>
            <person name="Larson L."/>
            <person name="Mehta T."/>
            <person name="Neiman D."/>
            <person name="Pearson M."/>
            <person name="Roberts A."/>
            <person name="Saif S."/>
            <person name="Shea T."/>
            <person name="Shenoy N."/>
            <person name="Sisk P."/>
            <person name="Stolte C."/>
            <person name="Sykes S."/>
            <person name="Walk T."/>
            <person name="White J."/>
            <person name="Yandava C."/>
            <person name="Haas B."/>
            <person name="Nusbaum C."/>
            <person name="Birren B."/>
        </authorList>
    </citation>
    <scope>NUCLEOTIDE SEQUENCE [LARGE SCALE GENOMIC DNA]</scope>
    <source>
        <strain evidence="6">R3-111a-1</strain>
    </source>
</reference>
<reference evidence="4" key="2">
    <citation type="submission" date="2010-07" db="EMBL/GenBank/DDBJ databases">
        <authorList>
            <consortium name="The Broad Institute Genome Sequencing Platform"/>
            <consortium name="Broad Institute Genome Sequencing Center for Infectious Disease"/>
            <person name="Ma L.-J."/>
            <person name="Dead R."/>
            <person name="Young S."/>
            <person name="Zeng Q."/>
            <person name="Koehrsen M."/>
            <person name="Alvarado L."/>
            <person name="Berlin A."/>
            <person name="Chapman S.B."/>
            <person name="Chen Z."/>
            <person name="Freedman E."/>
            <person name="Gellesch M."/>
            <person name="Goldberg J."/>
            <person name="Griggs A."/>
            <person name="Gujja S."/>
            <person name="Heilman E.R."/>
            <person name="Heiman D."/>
            <person name="Hepburn T."/>
            <person name="Howarth C."/>
            <person name="Jen D."/>
            <person name="Larson L."/>
            <person name="Mehta T."/>
            <person name="Neiman D."/>
            <person name="Pearson M."/>
            <person name="Roberts A."/>
            <person name="Saif S."/>
            <person name="Shea T."/>
            <person name="Shenoy N."/>
            <person name="Sisk P."/>
            <person name="Stolte C."/>
            <person name="Sykes S."/>
            <person name="Walk T."/>
            <person name="White J."/>
            <person name="Yandava C."/>
            <person name="Haas B."/>
            <person name="Nusbaum C."/>
            <person name="Birren B."/>
        </authorList>
    </citation>
    <scope>NUCLEOTIDE SEQUENCE</scope>
    <source>
        <strain evidence="4">R3-111a-1</strain>
    </source>
</reference>
<dbReference type="Pfam" id="PF12752">
    <property type="entry name" value="SUZ"/>
    <property type="match status" value="1"/>
</dbReference>
<evidence type="ECO:0000259" key="2">
    <source>
        <dbReference type="PROSITE" id="PS51673"/>
    </source>
</evidence>
<dbReference type="PROSITE" id="PS51938">
    <property type="entry name" value="SUZ_C"/>
    <property type="match status" value="1"/>
</dbReference>
<dbReference type="HOGENOM" id="CLU_060774_0_0_1"/>
<dbReference type="eggNOG" id="ENOG502SDN7">
    <property type="taxonomic scope" value="Eukaryota"/>
</dbReference>
<evidence type="ECO:0000259" key="3">
    <source>
        <dbReference type="PROSITE" id="PS51938"/>
    </source>
</evidence>
<reference evidence="4" key="3">
    <citation type="submission" date="2010-09" db="EMBL/GenBank/DDBJ databases">
        <title>Annotation of Gaeumannomyces graminis var. tritici R3-111a-1.</title>
        <authorList>
            <consortium name="The Broad Institute Genome Sequencing Platform"/>
            <person name="Ma L.-J."/>
            <person name="Dead R."/>
            <person name="Young S.K."/>
            <person name="Zeng Q."/>
            <person name="Gargeya S."/>
            <person name="Fitzgerald M."/>
            <person name="Haas B."/>
            <person name="Abouelleil A."/>
            <person name="Alvarado L."/>
            <person name="Arachchi H.M."/>
            <person name="Berlin A."/>
            <person name="Brown A."/>
            <person name="Chapman S.B."/>
            <person name="Chen Z."/>
            <person name="Dunbar C."/>
            <person name="Freedman E."/>
            <person name="Gearin G."/>
            <person name="Gellesch M."/>
            <person name="Goldberg J."/>
            <person name="Griggs A."/>
            <person name="Gujja S."/>
            <person name="Heiman D."/>
            <person name="Howarth C."/>
            <person name="Larson L."/>
            <person name="Lui A."/>
            <person name="MacDonald P.J.P."/>
            <person name="Mehta T."/>
            <person name="Montmayeur A."/>
            <person name="Murphy C."/>
            <person name="Neiman D."/>
            <person name="Pearson M."/>
            <person name="Priest M."/>
            <person name="Roberts A."/>
            <person name="Saif S."/>
            <person name="Shea T."/>
            <person name="Shenoy N."/>
            <person name="Sisk P."/>
            <person name="Stolte C."/>
            <person name="Sykes S."/>
            <person name="Yandava C."/>
            <person name="Wortman J."/>
            <person name="Nusbaum C."/>
            <person name="Birren B."/>
        </authorList>
    </citation>
    <scope>NUCLEOTIDE SEQUENCE</scope>
    <source>
        <strain evidence="4">R3-111a-1</strain>
    </source>
</reference>
<feature type="compositionally biased region" description="Basic and acidic residues" evidence="1">
    <location>
        <begin position="207"/>
        <end position="218"/>
    </location>
</feature>
<dbReference type="EnsemblFungi" id="EJT73356">
    <property type="protein sequence ID" value="EJT73356"/>
    <property type="gene ID" value="GGTG_10200"/>
</dbReference>
<dbReference type="EMBL" id="GL385399">
    <property type="protein sequence ID" value="EJT73356.1"/>
    <property type="molecule type" value="Genomic_DNA"/>
</dbReference>
<dbReference type="RefSeq" id="XP_009226330.1">
    <property type="nucleotide sequence ID" value="XM_009228066.1"/>
</dbReference>
<name>J3P9M0_GAET3</name>
<feature type="compositionally biased region" description="Basic and acidic residues" evidence="1">
    <location>
        <begin position="36"/>
        <end position="49"/>
    </location>
</feature>